<name>A0A2G9IAM1_9LAMI</name>
<dbReference type="OrthoDB" id="1728996at2759"/>
<organism evidence="6 7">
    <name type="scientific">Handroanthus impetiginosus</name>
    <dbReference type="NCBI Taxonomy" id="429701"/>
    <lineage>
        <taxon>Eukaryota</taxon>
        <taxon>Viridiplantae</taxon>
        <taxon>Streptophyta</taxon>
        <taxon>Embryophyta</taxon>
        <taxon>Tracheophyta</taxon>
        <taxon>Spermatophyta</taxon>
        <taxon>Magnoliopsida</taxon>
        <taxon>eudicotyledons</taxon>
        <taxon>Gunneridae</taxon>
        <taxon>Pentapetalae</taxon>
        <taxon>asterids</taxon>
        <taxon>lamiids</taxon>
        <taxon>Lamiales</taxon>
        <taxon>Bignoniaceae</taxon>
        <taxon>Crescentiina</taxon>
        <taxon>Tabebuia alliance</taxon>
        <taxon>Handroanthus</taxon>
    </lineage>
</organism>
<dbReference type="GO" id="GO:0046872">
    <property type="term" value="F:metal ion binding"/>
    <property type="evidence" value="ECO:0007669"/>
    <property type="project" value="UniProtKB-KW"/>
</dbReference>
<keyword evidence="3" id="KW-0479">Metal-binding</keyword>
<dbReference type="EMBL" id="NKXS01000044">
    <property type="protein sequence ID" value="PIN26806.1"/>
    <property type="molecule type" value="Genomic_DNA"/>
</dbReference>
<dbReference type="SUPFAM" id="SSF50129">
    <property type="entry name" value="GroES-like"/>
    <property type="match status" value="1"/>
</dbReference>
<dbReference type="GO" id="GO:0003939">
    <property type="term" value="F:L-iditol 2-dehydrogenase (NAD+) activity"/>
    <property type="evidence" value="ECO:0007669"/>
    <property type="project" value="UniProtKB-EC"/>
</dbReference>
<proteinExistence type="inferred from homology"/>
<comment type="cofactor">
    <cofactor evidence="1">
        <name>Zn(2+)</name>
        <dbReference type="ChEBI" id="CHEBI:29105"/>
    </cofactor>
</comment>
<evidence type="ECO:0000256" key="3">
    <source>
        <dbReference type="ARBA" id="ARBA00022723"/>
    </source>
</evidence>
<dbReference type="AlphaFoldDB" id="A0A2G9IAM1"/>
<gene>
    <name evidence="6" type="ORF">CDL12_00430</name>
</gene>
<accession>A0A2G9IAM1</accession>
<evidence type="ECO:0000313" key="6">
    <source>
        <dbReference type="EMBL" id="PIN26806.1"/>
    </source>
</evidence>
<keyword evidence="4" id="KW-0862">Zinc</keyword>
<dbReference type="InterPro" id="IPR011032">
    <property type="entry name" value="GroES-like_sf"/>
</dbReference>
<protein>
    <submittedName>
        <fullName evidence="6">L-iditol 2-dehydrogenase</fullName>
        <ecNumber evidence="6">1.1.1.14</ecNumber>
    </submittedName>
</protein>
<evidence type="ECO:0000256" key="4">
    <source>
        <dbReference type="ARBA" id="ARBA00022833"/>
    </source>
</evidence>
<evidence type="ECO:0000256" key="5">
    <source>
        <dbReference type="ARBA" id="ARBA00023002"/>
    </source>
</evidence>
<comment type="caution">
    <text evidence="6">The sequence shown here is derived from an EMBL/GenBank/DDBJ whole genome shotgun (WGS) entry which is preliminary data.</text>
</comment>
<dbReference type="STRING" id="429701.A0A2G9IAM1"/>
<comment type="similarity">
    <text evidence="2">Belongs to the zinc-containing alcohol dehydrogenase family.</text>
</comment>
<evidence type="ECO:0000313" key="7">
    <source>
        <dbReference type="Proteomes" id="UP000231279"/>
    </source>
</evidence>
<keyword evidence="5 6" id="KW-0560">Oxidoreductase</keyword>
<dbReference type="Proteomes" id="UP000231279">
    <property type="component" value="Unassembled WGS sequence"/>
</dbReference>
<dbReference type="PANTHER" id="PTHR43161">
    <property type="entry name" value="SORBITOL DEHYDROGENASE"/>
    <property type="match status" value="1"/>
</dbReference>
<dbReference type="PANTHER" id="PTHR43161:SF9">
    <property type="entry name" value="SORBITOL DEHYDROGENASE"/>
    <property type="match status" value="1"/>
</dbReference>
<evidence type="ECO:0000256" key="2">
    <source>
        <dbReference type="ARBA" id="ARBA00008072"/>
    </source>
</evidence>
<dbReference type="EC" id="1.1.1.14" evidence="6"/>
<dbReference type="Gene3D" id="3.90.180.10">
    <property type="entry name" value="Medium-chain alcohol dehydrogenases, catalytic domain"/>
    <property type="match status" value="1"/>
</dbReference>
<evidence type="ECO:0000256" key="1">
    <source>
        <dbReference type="ARBA" id="ARBA00001947"/>
    </source>
</evidence>
<sequence length="75" mass="8241">MGNGGMSHGDVKDGEEENMAAWLLGVNNLKIQPFKLPPLGPHDARIRMKAVGICGSDVHYLKMKLFLVLCNSYVN</sequence>
<reference evidence="7" key="1">
    <citation type="journal article" date="2018" name="Gigascience">
        <title>Genome assembly of the Pink Ipe (Handroanthus impetiginosus, Bignoniaceae), a highly valued, ecologically keystone Neotropical timber forest tree.</title>
        <authorList>
            <person name="Silva-Junior O.B."/>
            <person name="Grattapaglia D."/>
            <person name="Novaes E."/>
            <person name="Collevatti R.G."/>
        </authorList>
    </citation>
    <scope>NUCLEOTIDE SEQUENCE [LARGE SCALE GENOMIC DNA]</scope>
    <source>
        <strain evidence="7">cv. UFG-1</strain>
    </source>
</reference>
<keyword evidence="7" id="KW-1185">Reference proteome</keyword>